<protein>
    <submittedName>
        <fullName evidence="1">Uncharacterized protein</fullName>
    </submittedName>
</protein>
<dbReference type="EMBL" id="MLYV02000925">
    <property type="protein sequence ID" value="PSR75126.1"/>
    <property type="molecule type" value="Genomic_DNA"/>
</dbReference>
<comment type="caution">
    <text evidence="1">The sequence shown here is derived from an EMBL/GenBank/DDBJ whole genome shotgun (WGS) entry which is preliminary data.</text>
</comment>
<dbReference type="AlphaFoldDB" id="A0A2R6NR50"/>
<organism evidence="1 2">
    <name type="scientific">Hermanssonia centrifuga</name>
    <dbReference type="NCBI Taxonomy" id="98765"/>
    <lineage>
        <taxon>Eukaryota</taxon>
        <taxon>Fungi</taxon>
        <taxon>Dikarya</taxon>
        <taxon>Basidiomycota</taxon>
        <taxon>Agaricomycotina</taxon>
        <taxon>Agaricomycetes</taxon>
        <taxon>Polyporales</taxon>
        <taxon>Meruliaceae</taxon>
        <taxon>Hermanssonia</taxon>
    </lineage>
</organism>
<keyword evidence="2" id="KW-1185">Reference proteome</keyword>
<dbReference type="SUPFAM" id="SSF50978">
    <property type="entry name" value="WD40 repeat-like"/>
    <property type="match status" value="1"/>
</dbReference>
<dbReference type="InterPro" id="IPR036322">
    <property type="entry name" value="WD40_repeat_dom_sf"/>
</dbReference>
<dbReference type="STRING" id="98765.A0A2R6NR50"/>
<dbReference type="InterPro" id="IPR037626">
    <property type="entry name" value="NUP37"/>
</dbReference>
<sequence>MLMVWDLSPSLNIPSHNSPASPSSDKAFTSRPQPTAYVITFPHPLSSVCGHPSTSKEFLVADTRGSIFLTDWRSDPEQHSWRNSSVIELVEPRALADAVCGLQTRWSGSVAWRRDSVDIIGAAYGSKFALWDLSKLQGGKPAITGSTFPEGGTKFRWSPTYSEYFAVTTNCPAKGAVIHVYNASYIQAQPTVFNIAPRPLYVRDFDFIAERGIPRIVAAVGREIITFYIGVES</sequence>
<accession>A0A2R6NR50</accession>
<dbReference type="Gene3D" id="2.130.10.10">
    <property type="entry name" value="YVTN repeat-like/Quinoprotein amine dehydrogenase"/>
    <property type="match status" value="1"/>
</dbReference>
<gene>
    <name evidence="1" type="ORF">PHLCEN_2v9311</name>
</gene>
<proteinExistence type="predicted"/>
<evidence type="ECO:0000313" key="1">
    <source>
        <dbReference type="EMBL" id="PSR75126.1"/>
    </source>
</evidence>
<dbReference type="PANTHER" id="PTHR22806">
    <property type="entry name" value="NUCLEOPORIN NUP37 P37 -RELATED"/>
    <property type="match status" value="1"/>
</dbReference>
<dbReference type="GO" id="GO:0031080">
    <property type="term" value="C:nuclear pore outer ring"/>
    <property type="evidence" value="ECO:0007669"/>
    <property type="project" value="InterPro"/>
</dbReference>
<name>A0A2R6NR50_9APHY</name>
<dbReference type="PANTHER" id="PTHR22806:SF0">
    <property type="entry name" value="NUCLEOPORIN NUP37"/>
    <property type="match status" value="1"/>
</dbReference>
<dbReference type="OrthoDB" id="340259at2759"/>
<evidence type="ECO:0000313" key="2">
    <source>
        <dbReference type="Proteomes" id="UP000186601"/>
    </source>
</evidence>
<dbReference type="InterPro" id="IPR015943">
    <property type="entry name" value="WD40/YVTN_repeat-like_dom_sf"/>
</dbReference>
<reference evidence="1 2" key="1">
    <citation type="submission" date="2018-02" db="EMBL/GenBank/DDBJ databases">
        <title>Genome sequence of the basidiomycete white-rot fungus Phlebia centrifuga.</title>
        <authorList>
            <person name="Granchi Z."/>
            <person name="Peng M."/>
            <person name="de Vries R.P."/>
            <person name="Hilden K."/>
            <person name="Makela M.R."/>
            <person name="Grigoriev I."/>
            <person name="Riley R."/>
        </authorList>
    </citation>
    <scope>NUCLEOTIDE SEQUENCE [LARGE SCALE GENOMIC DNA]</scope>
    <source>
        <strain evidence="1 2">FBCC195</strain>
    </source>
</reference>
<dbReference type="Proteomes" id="UP000186601">
    <property type="component" value="Unassembled WGS sequence"/>
</dbReference>